<reference evidence="2 3" key="1">
    <citation type="journal article" date="2012" name="Nat. Biotechnol.">
        <title>Draft genome sequence of pigeonpea (Cajanus cajan), an orphan legume crop of resource-poor farmers.</title>
        <authorList>
            <person name="Varshney R.K."/>
            <person name="Chen W."/>
            <person name="Li Y."/>
            <person name="Bharti A.K."/>
            <person name="Saxena R.K."/>
            <person name="Schlueter J.A."/>
            <person name="Donoghue M.T."/>
            <person name="Azam S."/>
            <person name="Fan G."/>
            <person name="Whaley A.M."/>
            <person name="Farmer A.D."/>
            <person name="Sheridan J."/>
            <person name="Iwata A."/>
            <person name="Tuteja R."/>
            <person name="Penmetsa R.V."/>
            <person name="Wu W."/>
            <person name="Upadhyaya H.D."/>
            <person name="Yang S.P."/>
            <person name="Shah T."/>
            <person name="Saxena K.B."/>
            <person name="Michael T."/>
            <person name="McCombie W.R."/>
            <person name="Yang B."/>
            <person name="Zhang G."/>
            <person name="Yang H."/>
            <person name="Wang J."/>
            <person name="Spillane C."/>
            <person name="Cook D.R."/>
            <person name="May G.D."/>
            <person name="Xu X."/>
            <person name="Jackson S.A."/>
        </authorList>
    </citation>
    <scope>NUCLEOTIDE SEQUENCE [LARGE SCALE GENOMIC DNA]</scope>
    <source>
        <strain evidence="3">cv. Asha</strain>
    </source>
</reference>
<keyword evidence="3" id="KW-1185">Reference proteome</keyword>
<dbReference type="EMBL" id="CM003610">
    <property type="protein sequence ID" value="KYP62280.1"/>
    <property type="molecule type" value="Genomic_DNA"/>
</dbReference>
<dbReference type="Proteomes" id="UP000075243">
    <property type="component" value="Chromosome 8"/>
</dbReference>
<evidence type="ECO:0000313" key="3">
    <source>
        <dbReference type="Proteomes" id="UP000075243"/>
    </source>
</evidence>
<proteinExistence type="predicted"/>
<feature type="domain" description="Reverse transcriptase" evidence="1">
    <location>
        <begin position="6"/>
        <end position="90"/>
    </location>
</feature>
<sequence length="95" mass="10981">MQVIWNGEALQSFKPSRGIRQGDPLSMYIFVLCMERLFHLIDIAVNHKLWKPIKVSKKGPSLAYLTFADDLILFLEVSMDQVEIIQTCFDLFCKS</sequence>
<dbReference type="InterPro" id="IPR000477">
    <property type="entry name" value="RT_dom"/>
</dbReference>
<name>A0A151T5I1_CAJCA</name>
<evidence type="ECO:0000313" key="2">
    <source>
        <dbReference type="EMBL" id="KYP62280.1"/>
    </source>
</evidence>
<protein>
    <recommendedName>
        <fullName evidence="1">Reverse transcriptase domain-containing protein</fullName>
    </recommendedName>
</protein>
<dbReference type="Gramene" id="C.cajan_16330.t">
    <property type="protein sequence ID" value="C.cajan_16330.t.cds1"/>
    <property type="gene ID" value="C.cajan_16330"/>
</dbReference>
<dbReference type="AlphaFoldDB" id="A0A151T5I1"/>
<evidence type="ECO:0000259" key="1">
    <source>
        <dbReference type="Pfam" id="PF00078"/>
    </source>
</evidence>
<gene>
    <name evidence="2" type="ORF">KK1_016807</name>
</gene>
<dbReference type="Pfam" id="PF00078">
    <property type="entry name" value="RVT_1"/>
    <property type="match status" value="1"/>
</dbReference>
<accession>A0A151T5I1</accession>
<organism evidence="2 3">
    <name type="scientific">Cajanus cajan</name>
    <name type="common">Pigeon pea</name>
    <name type="synonym">Cajanus indicus</name>
    <dbReference type="NCBI Taxonomy" id="3821"/>
    <lineage>
        <taxon>Eukaryota</taxon>
        <taxon>Viridiplantae</taxon>
        <taxon>Streptophyta</taxon>
        <taxon>Embryophyta</taxon>
        <taxon>Tracheophyta</taxon>
        <taxon>Spermatophyta</taxon>
        <taxon>Magnoliopsida</taxon>
        <taxon>eudicotyledons</taxon>
        <taxon>Gunneridae</taxon>
        <taxon>Pentapetalae</taxon>
        <taxon>rosids</taxon>
        <taxon>fabids</taxon>
        <taxon>Fabales</taxon>
        <taxon>Fabaceae</taxon>
        <taxon>Papilionoideae</taxon>
        <taxon>50 kb inversion clade</taxon>
        <taxon>NPAAA clade</taxon>
        <taxon>indigoferoid/millettioid clade</taxon>
        <taxon>Phaseoleae</taxon>
        <taxon>Cajanus</taxon>
    </lineage>
</organism>